<dbReference type="KEGG" id="ppsr:I6J18_14850"/>
<protein>
    <submittedName>
        <fullName evidence="2">Polyphosphate polymerase domain-containing protein</fullName>
    </submittedName>
</protein>
<feature type="domain" description="VTC" evidence="1">
    <location>
        <begin position="7"/>
        <end position="222"/>
    </location>
</feature>
<evidence type="ECO:0000313" key="3">
    <source>
        <dbReference type="Proteomes" id="UP000595254"/>
    </source>
</evidence>
<dbReference type="EMBL" id="CP068053">
    <property type="protein sequence ID" value="QQS98931.1"/>
    <property type="molecule type" value="Genomic_DNA"/>
</dbReference>
<dbReference type="Gene3D" id="3.20.100.30">
    <property type="entry name" value="VTC, catalytic tunnel domain"/>
    <property type="match status" value="1"/>
</dbReference>
<accession>A0A974RYX4</accession>
<name>A0A974RYX4_PERPY</name>
<dbReference type="GO" id="GO:0006799">
    <property type="term" value="P:polyphosphate biosynthetic process"/>
    <property type="evidence" value="ECO:0007669"/>
    <property type="project" value="UniProtKB-ARBA"/>
</dbReference>
<reference evidence="2 3" key="1">
    <citation type="submission" date="2021-01" db="EMBL/GenBank/DDBJ databases">
        <title>FDA dAtabase for Regulatory Grade micrObial Sequences (FDA-ARGOS): Supporting development and validation of Infectious Disease Dx tests.</title>
        <authorList>
            <person name="Nelson B."/>
            <person name="Plummer A."/>
            <person name="Tallon L."/>
            <person name="Sadzewicz L."/>
            <person name="Zhao X."/>
            <person name="Boylan J."/>
            <person name="Ott S."/>
            <person name="Bowen H."/>
            <person name="Vavikolanu K."/>
            <person name="Mehta A."/>
            <person name="Aluvathingal J."/>
            <person name="Nadendla S."/>
            <person name="Myers T."/>
            <person name="Yan Y."/>
            <person name="Sichtig H."/>
        </authorList>
    </citation>
    <scope>NUCLEOTIDE SEQUENCE [LARGE SCALE GENOMIC DNA]</scope>
    <source>
        <strain evidence="2 3">FDAARGOS_1161</strain>
    </source>
</reference>
<organism evidence="2 3">
    <name type="scientific">Peribacillus psychrosaccharolyticus</name>
    <name type="common">Bacillus psychrosaccharolyticus</name>
    <dbReference type="NCBI Taxonomy" id="1407"/>
    <lineage>
        <taxon>Bacteria</taxon>
        <taxon>Bacillati</taxon>
        <taxon>Bacillota</taxon>
        <taxon>Bacilli</taxon>
        <taxon>Bacillales</taxon>
        <taxon>Bacillaceae</taxon>
        <taxon>Peribacillus</taxon>
    </lineage>
</organism>
<dbReference type="AlphaFoldDB" id="A0A974RYX4"/>
<sequence>MKGLKGRRELKHGITKADCYLIRNNLQHFMTLDPHGNNGKYLIRSVYFDNFDNRIMNQKTEGYYHRDKFRARLYDYNTDFINLEKKSKRDNLTYKQKCKITAAEYEQIRIGELDWMAVDSRDLIRELYINMNLYQLKPTTVVDYEREVFIYPHGNVRVTFDSNVRTSYRNTDFLNPDLVMVEALDPNDVILEVKFDEFLPDIIKSLLQVVNTRKTAYSKYLLSRRYG</sequence>
<dbReference type="InterPro" id="IPR042267">
    <property type="entry name" value="VTC_sf"/>
</dbReference>
<keyword evidence="3" id="KW-1185">Reference proteome</keyword>
<dbReference type="Pfam" id="PF09359">
    <property type="entry name" value="VTC"/>
    <property type="match status" value="1"/>
</dbReference>
<dbReference type="InterPro" id="IPR018966">
    <property type="entry name" value="VTC_domain"/>
</dbReference>
<evidence type="ECO:0000313" key="2">
    <source>
        <dbReference type="EMBL" id="QQS98931.1"/>
    </source>
</evidence>
<proteinExistence type="predicted"/>
<gene>
    <name evidence="2" type="ORF">I6J18_14850</name>
</gene>
<dbReference type="Proteomes" id="UP000595254">
    <property type="component" value="Chromosome"/>
</dbReference>
<evidence type="ECO:0000259" key="1">
    <source>
        <dbReference type="Pfam" id="PF09359"/>
    </source>
</evidence>
<dbReference type="CDD" id="cd07750">
    <property type="entry name" value="PolyPPase_VTC_like"/>
    <property type="match status" value="1"/>
</dbReference>
<dbReference type="RefSeq" id="WP_040374663.1">
    <property type="nucleotide sequence ID" value="NZ_CP068053.1"/>
</dbReference>